<dbReference type="CDD" id="cd23767">
    <property type="entry name" value="IQCD"/>
    <property type="match status" value="1"/>
</dbReference>
<gene>
    <name evidence="3" type="ORF">CCMP2556_LOCUS15302</name>
</gene>
<dbReference type="EMBL" id="CAXAMN010008002">
    <property type="protein sequence ID" value="CAK9023649.1"/>
    <property type="molecule type" value="Genomic_DNA"/>
</dbReference>
<protein>
    <recommendedName>
        <fullName evidence="2">RING-type domain-containing protein</fullName>
    </recommendedName>
</protein>
<evidence type="ECO:0000313" key="4">
    <source>
        <dbReference type="Proteomes" id="UP001642484"/>
    </source>
</evidence>
<feature type="domain" description="RING-type" evidence="2">
    <location>
        <begin position="160"/>
        <end position="202"/>
    </location>
</feature>
<keyword evidence="1" id="KW-0862">Zinc</keyword>
<dbReference type="PROSITE" id="PS50096">
    <property type="entry name" value="IQ"/>
    <property type="match status" value="1"/>
</dbReference>
<dbReference type="InterPro" id="IPR042862">
    <property type="entry name" value="RNF32"/>
</dbReference>
<dbReference type="Pfam" id="PF13639">
    <property type="entry name" value="zf-RING_2"/>
    <property type="match status" value="1"/>
</dbReference>
<keyword evidence="1" id="KW-0863">Zinc-finger</keyword>
<evidence type="ECO:0000313" key="3">
    <source>
        <dbReference type="EMBL" id="CAK9023649.1"/>
    </source>
</evidence>
<accession>A0ABP0KC87</accession>
<dbReference type="InterPro" id="IPR001841">
    <property type="entry name" value="Znf_RING"/>
</dbReference>
<dbReference type="Gene3D" id="3.30.40.10">
    <property type="entry name" value="Zinc/RING finger domain, C3HC4 (zinc finger)"/>
    <property type="match status" value="2"/>
</dbReference>
<proteinExistence type="predicted"/>
<reference evidence="3 4" key="1">
    <citation type="submission" date="2024-02" db="EMBL/GenBank/DDBJ databases">
        <authorList>
            <person name="Chen Y."/>
            <person name="Shah S."/>
            <person name="Dougan E. K."/>
            <person name="Thang M."/>
            <person name="Chan C."/>
        </authorList>
    </citation>
    <scope>NUCLEOTIDE SEQUENCE [LARGE SCALE GENOMIC DNA]</scope>
</reference>
<dbReference type="Proteomes" id="UP001642484">
    <property type="component" value="Unassembled WGS sequence"/>
</dbReference>
<evidence type="ECO:0000259" key="2">
    <source>
        <dbReference type="PROSITE" id="PS50089"/>
    </source>
</evidence>
<organism evidence="3 4">
    <name type="scientific">Durusdinium trenchii</name>
    <dbReference type="NCBI Taxonomy" id="1381693"/>
    <lineage>
        <taxon>Eukaryota</taxon>
        <taxon>Sar</taxon>
        <taxon>Alveolata</taxon>
        <taxon>Dinophyceae</taxon>
        <taxon>Suessiales</taxon>
        <taxon>Symbiodiniaceae</taxon>
        <taxon>Durusdinium</taxon>
    </lineage>
</organism>
<dbReference type="PROSITE" id="PS50089">
    <property type="entry name" value="ZF_RING_2"/>
    <property type="match status" value="2"/>
</dbReference>
<dbReference type="SUPFAM" id="SSF57850">
    <property type="entry name" value="RING/U-box"/>
    <property type="match status" value="2"/>
</dbReference>
<dbReference type="Pfam" id="PF00612">
    <property type="entry name" value="IQ"/>
    <property type="match status" value="1"/>
</dbReference>
<dbReference type="PANTHER" id="PTHR14991">
    <property type="entry name" value="RING FINGER PROTEIN 32"/>
    <property type="match status" value="1"/>
</dbReference>
<dbReference type="InterPro" id="IPR000048">
    <property type="entry name" value="IQ_motif_EF-hand-BS"/>
</dbReference>
<keyword evidence="1" id="KW-0479">Metal-binding</keyword>
<dbReference type="PANTHER" id="PTHR14991:SF0">
    <property type="entry name" value="RING FINGER PROTEIN 32"/>
    <property type="match status" value="1"/>
</dbReference>
<evidence type="ECO:0000256" key="1">
    <source>
        <dbReference type="PROSITE-ProRule" id="PRU00175"/>
    </source>
</evidence>
<dbReference type="CDD" id="cd16677">
    <property type="entry name" value="RING-H2_RNF32_rpt1"/>
    <property type="match status" value="1"/>
</dbReference>
<dbReference type="SMART" id="SM00184">
    <property type="entry name" value="RING"/>
    <property type="match status" value="2"/>
</dbReference>
<feature type="domain" description="RING-type" evidence="2">
    <location>
        <begin position="353"/>
        <end position="402"/>
    </location>
</feature>
<dbReference type="InterPro" id="IPR013083">
    <property type="entry name" value="Znf_RING/FYVE/PHD"/>
</dbReference>
<name>A0ABP0KC87_9DINO</name>
<comment type="caution">
    <text evidence="3">The sequence shown here is derived from an EMBL/GenBank/DDBJ whole genome shotgun (WGS) entry which is preliminary data.</text>
</comment>
<keyword evidence="4" id="KW-1185">Reference proteome</keyword>
<sequence>MLISFGAVPMLEGKALNGAAQRSSQSCRCNCRWGSRRSLAGCCAPGTLAWQATKTCSHSQLICWCTPGKSSTFWLVSAFQENACFFPVPCAVPQSRSAPSASGFRHAELDYDEKIRRHQASLSLAQRMGLVAEPAQPLTSMQWEVVKHRSDTREDSEVPCSICLEDFRMRPQVILSCSHVFHGECLRSFERFAGKRQCPLCRCPYFDATIHHSGLMVWRKKCASRIQRAWRGYLSRKELFNELRLPSVRKEAPTLHRRFCGKALQVLGGKLEKACEDHEDALDKFLEELDGSVAKSSAAIRDGLCGFEQLHGGIQPPPDGSQAEVISAVKGTEQWSWSSARRAARCRGEEVDCPICFQPCHLADRQSDRVELLSCTHVFHRCCIMSFESFHVFEVHLCPVCRQHYERRPWNSEAKPVKSCPPECKGGAKAQPRPPRLNYRVLRG</sequence>